<organism evidence="1 2">
    <name type="scientific">Kyrpidia spormannii</name>
    <dbReference type="NCBI Taxonomy" id="2055160"/>
    <lineage>
        <taxon>Bacteria</taxon>
        <taxon>Bacillati</taxon>
        <taxon>Bacillota</taxon>
        <taxon>Bacilli</taxon>
        <taxon>Bacillales</taxon>
        <taxon>Alicyclobacillaceae</taxon>
        <taxon>Kyrpidia</taxon>
    </lineage>
</organism>
<dbReference type="RefSeq" id="WP_170085366.1">
    <property type="nucleotide sequence ID" value="NZ_CP047971.1"/>
</dbReference>
<protein>
    <submittedName>
        <fullName evidence="1">Uncharacterized protein</fullName>
    </submittedName>
</protein>
<name>A0A6F9E5A2_9BACL</name>
<evidence type="ECO:0000313" key="2">
    <source>
        <dbReference type="Proteomes" id="UP000502196"/>
    </source>
</evidence>
<dbReference type="EMBL" id="LR792683">
    <property type="protein sequence ID" value="CAB3392389.1"/>
    <property type="molecule type" value="Genomic_DNA"/>
</dbReference>
<evidence type="ECO:0000313" key="1">
    <source>
        <dbReference type="EMBL" id="CAB3392389.1"/>
    </source>
</evidence>
<dbReference type="Proteomes" id="UP000502196">
    <property type="component" value="Chromosome"/>
</dbReference>
<proteinExistence type="predicted"/>
<sequence length="103" mass="11644">MTRFNEKDVEQFLAYVKTELRRVETAAGTLAMIERNHHQRLSDYDDAVLRDIAVEEDNAAKRLGAIKEMCLAACQRIDDLLQGHVRPEAVAAGEGREERAPVH</sequence>
<accession>A0A6F9E5A2</accession>
<gene>
    <name evidence="1" type="ORF">COOX1_1386</name>
</gene>
<dbReference type="AlphaFoldDB" id="A0A6F9E5A2"/>
<reference evidence="1 2" key="1">
    <citation type="submission" date="2020-04" db="EMBL/GenBank/DDBJ databases">
        <authorList>
            <person name="Hogendoorn C."/>
        </authorList>
    </citation>
    <scope>NUCLEOTIDE SEQUENCE [LARGE SCALE GENOMIC DNA]</scope>
    <source>
        <strain evidence="1">COOX1</strain>
    </source>
</reference>